<feature type="domain" description="SCP" evidence="2">
    <location>
        <begin position="47"/>
        <end position="193"/>
    </location>
</feature>
<feature type="signal peptide" evidence="1">
    <location>
        <begin position="1"/>
        <end position="34"/>
    </location>
</feature>
<dbReference type="Pfam" id="PF00188">
    <property type="entry name" value="CAP"/>
    <property type="match status" value="1"/>
</dbReference>
<dbReference type="CDD" id="cd05379">
    <property type="entry name" value="CAP_bacterial"/>
    <property type="match status" value="1"/>
</dbReference>
<organism evidence="3 4">
    <name type="scientific">Desulfamplus magnetovallimortis</name>
    <dbReference type="NCBI Taxonomy" id="1246637"/>
    <lineage>
        <taxon>Bacteria</taxon>
        <taxon>Pseudomonadati</taxon>
        <taxon>Thermodesulfobacteriota</taxon>
        <taxon>Desulfobacteria</taxon>
        <taxon>Desulfobacterales</taxon>
        <taxon>Desulfobacteraceae</taxon>
        <taxon>Desulfamplus</taxon>
    </lineage>
</organism>
<name>A0A1W1HDB5_9BACT</name>
<evidence type="ECO:0000259" key="2">
    <source>
        <dbReference type="Pfam" id="PF00188"/>
    </source>
</evidence>
<dbReference type="EMBL" id="FWEV01000136">
    <property type="protein sequence ID" value="SLM30365.1"/>
    <property type="molecule type" value="Genomic_DNA"/>
</dbReference>
<feature type="chain" id="PRO_5012212941" description="SCP domain-containing protein" evidence="1">
    <location>
        <begin position="35"/>
        <end position="333"/>
    </location>
</feature>
<dbReference type="OrthoDB" id="68195at2"/>
<proteinExistence type="predicted"/>
<dbReference type="InterPro" id="IPR014044">
    <property type="entry name" value="CAP_dom"/>
</dbReference>
<dbReference type="STRING" id="1246637.MTBBW1_2200019"/>
<evidence type="ECO:0000313" key="3">
    <source>
        <dbReference type="EMBL" id="SLM30365.1"/>
    </source>
</evidence>
<accession>A0A1W1HDB5</accession>
<evidence type="ECO:0000313" key="4">
    <source>
        <dbReference type="Proteomes" id="UP000191931"/>
    </source>
</evidence>
<dbReference type="SUPFAM" id="SSF55797">
    <property type="entry name" value="PR-1-like"/>
    <property type="match status" value="1"/>
</dbReference>
<dbReference type="PANTHER" id="PTHR31157:SF1">
    <property type="entry name" value="SCP DOMAIN-CONTAINING PROTEIN"/>
    <property type="match status" value="1"/>
</dbReference>
<protein>
    <recommendedName>
        <fullName evidence="2">SCP domain-containing protein</fullName>
    </recommendedName>
</protein>
<evidence type="ECO:0000256" key="1">
    <source>
        <dbReference type="SAM" id="SignalP"/>
    </source>
</evidence>
<dbReference type="Proteomes" id="UP000191931">
    <property type="component" value="Unassembled WGS sequence"/>
</dbReference>
<gene>
    <name evidence="3" type="ORF">MTBBW1_2200019</name>
</gene>
<dbReference type="AlphaFoldDB" id="A0A1W1HDB5"/>
<keyword evidence="4" id="KW-1185">Reference proteome</keyword>
<dbReference type="Gene3D" id="3.40.33.10">
    <property type="entry name" value="CAP"/>
    <property type="match status" value="1"/>
</dbReference>
<dbReference type="RefSeq" id="WP_080808211.1">
    <property type="nucleotide sequence ID" value="NZ_LT828560.1"/>
</dbReference>
<keyword evidence="1" id="KW-0732">Signal</keyword>
<sequence length="333" mass="37557">MKLKFKSKYSIKSNIAGVALCFSILLFGSFDVSAFSDDDAEAYLWKLINEARSRPSAAVDAWDIDKETAKEALGENSWILDLKSGLPPLAWNPMLADSASAHNLDMIERYYYSYTSPEGDGVKERVSRQGYIASETGETLGILSFYLYVDPMEAVEDIFSNMIRDELDPAPGYSKNIFSTAFTEIGISFVSTQFSFDEENPFNAYVVTVDFAKPSESRSYILGNIYNSTAPVPVEQQRRGDYDSGPDYAGNLISYKKWLPEYADYSFKIMVENMTEKWLVEVPHSALAGYQIEIPVGTYYKFSLFSNNDETPVEKIVDYGRNENIMLDFDLGL</sequence>
<dbReference type="InterPro" id="IPR035940">
    <property type="entry name" value="CAP_sf"/>
</dbReference>
<dbReference type="PANTHER" id="PTHR31157">
    <property type="entry name" value="SCP DOMAIN-CONTAINING PROTEIN"/>
    <property type="match status" value="1"/>
</dbReference>
<reference evidence="3 4" key="1">
    <citation type="submission" date="2017-03" db="EMBL/GenBank/DDBJ databases">
        <authorList>
            <person name="Afonso C.L."/>
            <person name="Miller P.J."/>
            <person name="Scott M.A."/>
            <person name="Spackman E."/>
            <person name="Goraichik I."/>
            <person name="Dimitrov K.M."/>
            <person name="Suarez D.L."/>
            <person name="Swayne D.E."/>
        </authorList>
    </citation>
    <scope>NUCLEOTIDE SEQUENCE [LARGE SCALE GENOMIC DNA]</scope>
    <source>
        <strain evidence="3">PRJEB14757</strain>
    </source>
</reference>